<dbReference type="EC" id="6.2.-.-" evidence="8"/>
<dbReference type="InterPro" id="IPR006070">
    <property type="entry name" value="Sua5-like_dom"/>
</dbReference>
<name>A0A1F2P5N7_9EURY</name>
<comment type="catalytic activity">
    <reaction evidence="7">
        <text>C-terminal L-cysteinyl-[HypE protein] + carbamoyl phosphate + ATP + H2O = C-terminal S-carboxamide-L-cysteinyl-[HypE protein] + AMP + phosphate + diphosphate + H(+)</text>
        <dbReference type="Rhea" id="RHEA:55636"/>
        <dbReference type="Rhea" id="RHEA-COMP:14247"/>
        <dbReference type="Rhea" id="RHEA-COMP:14392"/>
        <dbReference type="ChEBI" id="CHEBI:15377"/>
        <dbReference type="ChEBI" id="CHEBI:15378"/>
        <dbReference type="ChEBI" id="CHEBI:30616"/>
        <dbReference type="ChEBI" id="CHEBI:33019"/>
        <dbReference type="ChEBI" id="CHEBI:43474"/>
        <dbReference type="ChEBI" id="CHEBI:58228"/>
        <dbReference type="ChEBI" id="CHEBI:76913"/>
        <dbReference type="ChEBI" id="CHEBI:139126"/>
        <dbReference type="ChEBI" id="CHEBI:456215"/>
    </reaction>
</comment>
<dbReference type="Pfam" id="PF01300">
    <property type="entry name" value="Sua5_yciO_yrdC"/>
    <property type="match status" value="1"/>
</dbReference>
<dbReference type="UniPathway" id="UPA00335"/>
<dbReference type="Gene3D" id="3.30.420.40">
    <property type="match status" value="1"/>
</dbReference>
<dbReference type="InterPro" id="IPR017945">
    <property type="entry name" value="DHBP_synth_RibB-like_a/b_dom"/>
</dbReference>
<feature type="active site" evidence="9">
    <location>
        <position position="17"/>
    </location>
</feature>
<dbReference type="Gene3D" id="3.30.110.120">
    <property type="match status" value="1"/>
</dbReference>
<evidence type="ECO:0000313" key="13">
    <source>
        <dbReference type="Proteomes" id="UP000185779"/>
    </source>
</evidence>
<dbReference type="Proteomes" id="UP000185779">
    <property type="component" value="Unassembled WGS sequence"/>
</dbReference>
<evidence type="ECO:0000259" key="11">
    <source>
        <dbReference type="PROSITE" id="PS51163"/>
    </source>
</evidence>
<dbReference type="PATRIC" id="fig|1839936.3.peg.469"/>
<evidence type="ECO:0000256" key="4">
    <source>
        <dbReference type="ARBA" id="ARBA00022723"/>
    </source>
</evidence>
<gene>
    <name evidence="12" type="ORF">SBU_000465</name>
</gene>
<dbReference type="Gene3D" id="3.30.420.360">
    <property type="match status" value="1"/>
</dbReference>
<dbReference type="SUPFAM" id="SSF54975">
    <property type="entry name" value="Acylphosphatase/BLUF domain-like"/>
    <property type="match status" value="1"/>
</dbReference>
<feature type="domain" description="Acylphosphatase-like" evidence="10">
    <location>
        <begin position="2"/>
        <end position="88"/>
    </location>
</feature>
<keyword evidence="4" id="KW-0479">Metal-binding</keyword>
<dbReference type="PROSITE" id="PS51163">
    <property type="entry name" value="YRDC"/>
    <property type="match status" value="1"/>
</dbReference>
<dbReference type="SUPFAM" id="SSF55821">
    <property type="entry name" value="YrdC/RibB"/>
    <property type="match status" value="1"/>
</dbReference>
<keyword evidence="6" id="KW-0862">Zinc</keyword>
<evidence type="ECO:0000259" key="10">
    <source>
        <dbReference type="PROSITE" id="PS51160"/>
    </source>
</evidence>
<keyword evidence="9" id="KW-0378">Hydrolase</keyword>
<evidence type="ECO:0000256" key="1">
    <source>
        <dbReference type="ARBA" id="ARBA00004711"/>
    </source>
</evidence>
<evidence type="ECO:0000256" key="9">
    <source>
        <dbReference type="PROSITE-ProRule" id="PRU00520"/>
    </source>
</evidence>
<evidence type="ECO:0000256" key="7">
    <source>
        <dbReference type="ARBA" id="ARBA00048220"/>
    </source>
</evidence>
<comment type="catalytic activity">
    <reaction evidence="9">
        <text>an acyl phosphate + H2O = a carboxylate + phosphate + H(+)</text>
        <dbReference type="Rhea" id="RHEA:14965"/>
        <dbReference type="ChEBI" id="CHEBI:15377"/>
        <dbReference type="ChEBI" id="CHEBI:15378"/>
        <dbReference type="ChEBI" id="CHEBI:29067"/>
        <dbReference type="ChEBI" id="CHEBI:43474"/>
        <dbReference type="ChEBI" id="CHEBI:59918"/>
        <dbReference type="EC" id="3.6.1.7"/>
    </reaction>
</comment>
<comment type="caution">
    <text evidence="12">The sequence shown here is derived from an EMBL/GenBank/DDBJ whole genome shotgun (WGS) entry which is preliminary data.</text>
</comment>
<dbReference type="NCBIfam" id="TIGR00143">
    <property type="entry name" value="hypF"/>
    <property type="match status" value="1"/>
</dbReference>
<sequence length="770" mass="86958">MPYRIKVNGVVQGVGFRPFVYRLAHLHSLKGYVKNLSSSVEIAVSGEDREIKAFVEDLKEKAPPLSRIDEISIESLDEDGFSQFKIEKSGDKGGGRLVIPPDIALCSECLEELFDGKDRRYLYPFINCTNCGQRFSLIGSTPYDREKTSMREFRMCNMCLGEYQDPLDRRYHAQTTSCPICGPSYFLRSADGRILSYNHDAIELAAELLDKGEIIGIKGFGGFHIASKTEDEEVLMLRDLLGRRSQPFAIMAESVDEIRRFAHLSEEEEAYITSFTRPILILKKKDPFPLSEHLAPGLDTIGVMLPYSPLHHILFSFSRCSSFVMTSANLPDDPMVIENQDAIDRLGFLNYLLMSDLEIINRIDDSVIKFVSGNPLFIRRSRGYVPLDLPLNGDRVTLSLGAELSNTFTITKNGRAVISQHIGNTHNYDALLFMREAIERMMTLLGVERFEMVYCDLHPAYNTTVLAPSFGTRIYQLQHHFAHALSLLGDRGARTGVVISCDGMGYGADGRIWGGEVLYIDLDEREFERVGHLEYQRMVGGDLAAYFPLRMAFSILRRFYDSHDFFMEYAGKFRYGKKELEVIEKEWERCEIMTSSCGRVLDALASLLGISYERTYEGEPAMRLEAAADGDLIEMGVEIVKERGIKRFIPWVEYGSEIEGEEGDLQVVRTSLLLHDAFELWKRGAKRGDLVRSFIHHLTSSLCDIAIDACSRFDVESLGFSGGCAYNRIMTRVIKERARENNLNLLLHKNVPAGDGGISFGQAQLSQVIE</sequence>
<dbReference type="InterPro" id="IPR051060">
    <property type="entry name" value="Carbamoyltrans_HypF-like"/>
</dbReference>
<dbReference type="EMBL" id="LYOR01000002">
    <property type="protein sequence ID" value="OFV66498.1"/>
    <property type="molecule type" value="Genomic_DNA"/>
</dbReference>
<dbReference type="Pfam" id="PF22521">
    <property type="entry name" value="HypF_C_2"/>
    <property type="match status" value="1"/>
</dbReference>
<reference evidence="12" key="1">
    <citation type="submission" date="2016-05" db="EMBL/GenBank/DDBJ databases">
        <title>Microbial consortia oxidize butane by reversing methanogenesis.</title>
        <authorList>
            <person name="Laso-Perez R."/>
            <person name="Richter M."/>
            <person name="Wegener G."/>
            <person name="Musat F."/>
        </authorList>
    </citation>
    <scope>NUCLEOTIDE SEQUENCE [LARGE SCALE GENOMIC DNA]</scope>
    <source>
        <strain evidence="12">BOX1</strain>
    </source>
</reference>
<dbReference type="InterPro" id="IPR004421">
    <property type="entry name" value="Carbamoyltransferase_HypF"/>
</dbReference>
<protein>
    <recommendedName>
        <fullName evidence="8">Carbamoyltransferase</fullName>
        <ecNumber evidence="8">6.2.-.-</ecNumber>
    </recommendedName>
</protein>
<dbReference type="GO" id="GO:0008270">
    <property type="term" value="F:zinc ion binding"/>
    <property type="evidence" value="ECO:0007669"/>
    <property type="project" value="UniProtKB-KW"/>
</dbReference>
<evidence type="ECO:0000256" key="2">
    <source>
        <dbReference type="ARBA" id="ARBA00008097"/>
    </source>
</evidence>
<dbReference type="GO" id="GO:0003725">
    <property type="term" value="F:double-stranded RNA binding"/>
    <property type="evidence" value="ECO:0007669"/>
    <property type="project" value="InterPro"/>
</dbReference>
<keyword evidence="3" id="KW-0436">Ligase</keyword>
<comment type="pathway">
    <text evidence="1">Protein modification; [NiFe] hydrogenase maturation.</text>
</comment>
<dbReference type="GO" id="GO:0003998">
    <property type="term" value="F:acylphosphatase activity"/>
    <property type="evidence" value="ECO:0007669"/>
    <property type="project" value="UniProtKB-EC"/>
</dbReference>
<feature type="domain" description="YrdC-like" evidence="11">
    <location>
        <begin position="199"/>
        <end position="383"/>
    </location>
</feature>
<dbReference type="GO" id="GO:0016743">
    <property type="term" value="F:carboxyl- or carbamoyltransferase activity"/>
    <property type="evidence" value="ECO:0007669"/>
    <property type="project" value="UniProtKB-UniRule"/>
</dbReference>
<dbReference type="PANTHER" id="PTHR42959">
    <property type="entry name" value="CARBAMOYLTRANSFERASE"/>
    <property type="match status" value="1"/>
</dbReference>
<dbReference type="PROSITE" id="PS00150">
    <property type="entry name" value="ACYLPHOSPHATASE_1"/>
    <property type="match status" value="1"/>
</dbReference>
<dbReference type="InterPro" id="IPR055128">
    <property type="entry name" value="HypF_C_2"/>
</dbReference>
<dbReference type="GO" id="GO:0016874">
    <property type="term" value="F:ligase activity"/>
    <property type="evidence" value="ECO:0007669"/>
    <property type="project" value="UniProtKB-UniRule"/>
</dbReference>
<dbReference type="STRING" id="1839936.SBU_000465"/>
<dbReference type="InterPro" id="IPR011125">
    <property type="entry name" value="Znf_HypF"/>
</dbReference>
<organism evidence="12 13">
    <name type="scientific">Candidatus Syntropharchaeum butanivorans</name>
    <dbReference type="NCBI Taxonomy" id="1839936"/>
    <lineage>
        <taxon>Archaea</taxon>
        <taxon>Methanobacteriati</taxon>
        <taxon>Methanobacteriota</taxon>
        <taxon>Stenosarchaea group</taxon>
        <taxon>Methanomicrobia</taxon>
        <taxon>Methanosarcinales</taxon>
        <taxon>ANME-2 cluster</taxon>
        <taxon>Candidatus Syntropharchaeum</taxon>
    </lineage>
</organism>
<comment type="similarity">
    <text evidence="2 8">Belongs to the carbamoyltransferase HypF family.</text>
</comment>
<accession>A0A1F2P5N7</accession>
<dbReference type="Gene3D" id="3.90.870.50">
    <property type="match status" value="1"/>
</dbReference>
<dbReference type="PROSITE" id="PS51160">
    <property type="entry name" value="ACYLPHOSPHATASE_3"/>
    <property type="match status" value="1"/>
</dbReference>
<evidence type="ECO:0000256" key="5">
    <source>
        <dbReference type="ARBA" id="ARBA00022771"/>
    </source>
</evidence>
<feature type="active site" evidence="9">
    <location>
        <position position="35"/>
    </location>
</feature>
<dbReference type="InterPro" id="IPR017968">
    <property type="entry name" value="Acylphosphatase_CS"/>
</dbReference>
<proteinExistence type="inferred from homology"/>
<dbReference type="Pfam" id="PF17788">
    <property type="entry name" value="HypF_C"/>
    <property type="match status" value="1"/>
</dbReference>
<dbReference type="PANTHER" id="PTHR42959:SF1">
    <property type="entry name" value="CARBAMOYLTRANSFERASE HYPF"/>
    <property type="match status" value="1"/>
</dbReference>
<evidence type="ECO:0000256" key="8">
    <source>
        <dbReference type="PIRNR" id="PIRNR006256"/>
    </source>
</evidence>
<dbReference type="PIRSF" id="PIRSF006256">
    <property type="entry name" value="CMPcnvr_hdrg_mat"/>
    <property type="match status" value="1"/>
</dbReference>
<dbReference type="AlphaFoldDB" id="A0A1F2P5N7"/>
<dbReference type="InterPro" id="IPR036046">
    <property type="entry name" value="Acylphosphatase-like_dom_sf"/>
</dbReference>
<evidence type="ECO:0000256" key="6">
    <source>
        <dbReference type="ARBA" id="ARBA00022833"/>
    </source>
</evidence>
<keyword evidence="13" id="KW-1185">Reference proteome</keyword>
<evidence type="ECO:0000256" key="3">
    <source>
        <dbReference type="ARBA" id="ARBA00022598"/>
    </source>
</evidence>
<dbReference type="GO" id="GO:0051604">
    <property type="term" value="P:protein maturation"/>
    <property type="evidence" value="ECO:0007669"/>
    <property type="project" value="TreeGrafter"/>
</dbReference>
<dbReference type="InterPro" id="IPR001792">
    <property type="entry name" value="Acylphosphatase-like_dom"/>
</dbReference>
<dbReference type="InterPro" id="IPR041440">
    <property type="entry name" value="HypF_C"/>
</dbReference>
<dbReference type="Pfam" id="PF00708">
    <property type="entry name" value="Acylphosphatase"/>
    <property type="match status" value="1"/>
</dbReference>
<dbReference type="Pfam" id="PF07503">
    <property type="entry name" value="zf-HYPF"/>
    <property type="match status" value="2"/>
</dbReference>
<evidence type="ECO:0000313" key="12">
    <source>
        <dbReference type="EMBL" id="OFV66498.1"/>
    </source>
</evidence>
<keyword evidence="5" id="KW-0863">Zinc-finger</keyword>